<keyword evidence="2" id="KW-1133">Transmembrane helix</keyword>
<feature type="transmembrane region" description="Helical" evidence="2">
    <location>
        <begin position="20"/>
        <end position="41"/>
    </location>
</feature>
<feature type="region of interest" description="Disordered" evidence="1">
    <location>
        <begin position="603"/>
        <end position="634"/>
    </location>
</feature>
<dbReference type="PANTHER" id="PTHR23542:SF1">
    <property type="entry name" value="MAJOR FACILITATOR SUPERFAMILY (MFS) PROFILE DOMAIN-CONTAINING PROTEIN"/>
    <property type="match status" value="1"/>
</dbReference>
<keyword evidence="2" id="KW-0812">Transmembrane</keyword>
<comment type="caution">
    <text evidence="3">The sequence shown here is derived from an EMBL/GenBank/DDBJ whole genome shotgun (WGS) entry which is preliminary data.</text>
</comment>
<gene>
    <name evidence="3" type="ORF">GCM10022255_013780</name>
</gene>
<feature type="compositionally biased region" description="Low complexity" evidence="1">
    <location>
        <begin position="400"/>
        <end position="415"/>
    </location>
</feature>
<dbReference type="Gene3D" id="1.20.1250.20">
    <property type="entry name" value="MFS general substrate transporter like domains"/>
    <property type="match status" value="2"/>
</dbReference>
<feature type="transmembrane region" description="Helical" evidence="2">
    <location>
        <begin position="47"/>
        <end position="66"/>
    </location>
</feature>
<feature type="transmembrane region" description="Helical" evidence="2">
    <location>
        <begin position="216"/>
        <end position="241"/>
    </location>
</feature>
<accession>A0ABP8D0Y4</accession>
<evidence type="ECO:0008006" key="5">
    <source>
        <dbReference type="Google" id="ProtNLM"/>
    </source>
</evidence>
<dbReference type="PANTHER" id="PTHR23542">
    <property type="match status" value="1"/>
</dbReference>
<sequence length="634" mass="60972">MRLTPYRRVLALPGVRPLMVLALLARIPITAIGVTMTLHVAQDLHRGWGAAGLVGAALTVGTALGGPLNGRFVDRRGLRPMLVVTTVAEAVFWTAAPSLSYPALLVGAFVAGVFSLPVFSVIRQSIAALVPVEHRRQAYALDSMSVELSFMAGPPLAVALMSALSGRVAMWSIGAALILAGAALFIANPPVHETAADPGSPAAPPVRRRDWLTPRFVAVCAAAAATTVVLAGTDLGIVAMLRNADQVGLVGALLAAWGVYSLIGGFVYGALPRAVPLVALLGGLSLFTIPAGLVGDAWPLLFLTLLPAGALCAPTLSASVDLVSRLVPPSARGEAMGWHGSSLTVGLAIGSPLAGWAIDTGSPSWGFAAVGLLGAAIAGALLAFRHLDRPAPAAAPPAPADAAATDAAPADAAPAEAAPGTAAFASAASAAPASSDAAPGTAAFASAAAAPTASAGAVPTASAVPAPSDAAPGTAAFASAAAVPTASAAPAPSDAAPGTAAFASTGTVPTAAAALAPSDAAPGTAAFASTGTVPTAAAALAPSDAAPGTAAFASRAATPTAAAASTPSDAAPGTAAFASAGSVPTASASPAVAAAGAAASAPSLAGTAPAAPSRTAADAIQERTPFAAPAPAHS</sequence>
<feature type="transmembrane region" description="Helical" evidence="2">
    <location>
        <begin position="364"/>
        <end position="384"/>
    </location>
</feature>
<reference evidence="4" key="1">
    <citation type="journal article" date="2019" name="Int. J. Syst. Evol. Microbiol.">
        <title>The Global Catalogue of Microorganisms (GCM) 10K type strain sequencing project: providing services to taxonomists for standard genome sequencing and annotation.</title>
        <authorList>
            <consortium name="The Broad Institute Genomics Platform"/>
            <consortium name="The Broad Institute Genome Sequencing Center for Infectious Disease"/>
            <person name="Wu L."/>
            <person name="Ma J."/>
        </authorList>
    </citation>
    <scope>NUCLEOTIDE SEQUENCE [LARGE SCALE GENOMIC DNA]</scope>
    <source>
        <strain evidence="4">JCM 17441</strain>
    </source>
</reference>
<proteinExistence type="predicted"/>
<feature type="transmembrane region" description="Helical" evidence="2">
    <location>
        <begin position="247"/>
        <end position="268"/>
    </location>
</feature>
<feature type="transmembrane region" description="Helical" evidence="2">
    <location>
        <begin position="101"/>
        <end position="122"/>
    </location>
</feature>
<organism evidence="3 4">
    <name type="scientific">Dactylosporangium darangshiense</name>
    <dbReference type="NCBI Taxonomy" id="579108"/>
    <lineage>
        <taxon>Bacteria</taxon>
        <taxon>Bacillati</taxon>
        <taxon>Actinomycetota</taxon>
        <taxon>Actinomycetes</taxon>
        <taxon>Micromonosporales</taxon>
        <taxon>Micromonosporaceae</taxon>
        <taxon>Dactylosporangium</taxon>
    </lineage>
</organism>
<dbReference type="InterPro" id="IPR011701">
    <property type="entry name" value="MFS"/>
</dbReference>
<evidence type="ECO:0000313" key="4">
    <source>
        <dbReference type="Proteomes" id="UP001500620"/>
    </source>
</evidence>
<evidence type="ECO:0000256" key="1">
    <source>
        <dbReference type="SAM" id="MobiDB-lite"/>
    </source>
</evidence>
<feature type="transmembrane region" description="Helical" evidence="2">
    <location>
        <begin position="168"/>
        <end position="187"/>
    </location>
</feature>
<evidence type="ECO:0000313" key="3">
    <source>
        <dbReference type="EMBL" id="GAA4245642.1"/>
    </source>
</evidence>
<dbReference type="Proteomes" id="UP001500620">
    <property type="component" value="Unassembled WGS sequence"/>
</dbReference>
<name>A0ABP8D0Y4_9ACTN</name>
<keyword evidence="4" id="KW-1185">Reference proteome</keyword>
<dbReference type="Pfam" id="PF07690">
    <property type="entry name" value="MFS_1"/>
    <property type="match status" value="1"/>
</dbReference>
<dbReference type="SUPFAM" id="SSF103473">
    <property type="entry name" value="MFS general substrate transporter"/>
    <property type="match status" value="1"/>
</dbReference>
<feature type="transmembrane region" description="Helical" evidence="2">
    <location>
        <begin position="335"/>
        <end position="358"/>
    </location>
</feature>
<evidence type="ECO:0000256" key="2">
    <source>
        <dbReference type="SAM" id="Phobius"/>
    </source>
</evidence>
<feature type="compositionally biased region" description="Low complexity" evidence="1">
    <location>
        <begin position="603"/>
        <end position="619"/>
    </location>
</feature>
<dbReference type="EMBL" id="BAABAT010000003">
    <property type="protein sequence ID" value="GAA4245642.1"/>
    <property type="molecule type" value="Genomic_DNA"/>
</dbReference>
<feature type="region of interest" description="Disordered" evidence="1">
    <location>
        <begin position="393"/>
        <end position="415"/>
    </location>
</feature>
<dbReference type="InterPro" id="IPR036259">
    <property type="entry name" value="MFS_trans_sf"/>
</dbReference>
<keyword evidence="2" id="KW-0472">Membrane</keyword>
<feature type="transmembrane region" description="Helical" evidence="2">
    <location>
        <begin position="275"/>
        <end position="294"/>
    </location>
</feature>
<protein>
    <recommendedName>
        <fullName evidence="5">MFS transporter</fullName>
    </recommendedName>
</protein>